<organism evidence="2 3">
    <name type="scientific">Brenthis ino</name>
    <name type="common">lesser marbled fritillary</name>
    <dbReference type="NCBI Taxonomy" id="405034"/>
    <lineage>
        <taxon>Eukaryota</taxon>
        <taxon>Metazoa</taxon>
        <taxon>Ecdysozoa</taxon>
        <taxon>Arthropoda</taxon>
        <taxon>Hexapoda</taxon>
        <taxon>Insecta</taxon>
        <taxon>Pterygota</taxon>
        <taxon>Neoptera</taxon>
        <taxon>Endopterygota</taxon>
        <taxon>Lepidoptera</taxon>
        <taxon>Glossata</taxon>
        <taxon>Ditrysia</taxon>
        <taxon>Papilionoidea</taxon>
        <taxon>Nymphalidae</taxon>
        <taxon>Heliconiinae</taxon>
        <taxon>Argynnini</taxon>
        <taxon>Brenthis</taxon>
    </lineage>
</organism>
<dbReference type="Gene3D" id="3.60.10.10">
    <property type="entry name" value="Endonuclease/exonuclease/phosphatase"/>
    <property type="match status" value="1"/>
</dbReference>
<dbReference type="SUPFAM" id="SSF56219">
    <property type="entry name" value="DNase I-like"/>
    <property type="match status" value="1"/>
</dbReference>
<evidence type="ECO:0000313" key="2">
    <source>
        <dbReference type="EMBL" id="CAH0724206.1"/>
    </source>
</evidence>
<dbReference type="PANTHER" id="PTHR33273:SF4">
    <property type="entry name" value="ENDONUCLEASE_EXONUCLEASE_PHOSPHATASE DOMAIN-CONTAINING PROTEIN"/>
    <property type="match status" value="1"/>
</dbReference>
<dbReference type="Pfam" id="PF14529">
    <property type="entry name" value="Exo_endo_phos_2"/>
    <property type="match status" value="1"/>
</dbReference>
<dbReference type="PANTHER" id="PTHR33273">
    <property type="entry name" value="DOMAIN-CONTAINING PROTEIN, PUTATIVE-RELATED"/>
    <property type="match status" value="1"/>
</dbReference>
<dbReference type="CDD" id="cd09077">
    <property type="entry name" value="R1-I-EN"/>
    <property type="match status" value="1"/>
</dbReference>
<evidence type="ECO:0000313" key="3">
    <source>
        <dbReference type="Proteomes" id="UP000838878"/>
    </source>
</evidence>
<sequence>MERSILLAVVAEPYTVPDHPRWFSGESGDIAIYWNATSGNISCSLIEKGHGYVVVKCGILTLVGCYISPNSGIIAFESYLDEVAACIRRCLPRPIIVLGDFNARSRTWGDTRDDRRGIIIQEWAASLDLRILNQGSISTCVRWQGESIVDLTWASTSASRMVSDWRVAEDVVTLSDHRYITSNNAWTTTRHAGTR</sequence>
<feature type="non-terminal residue" evidence="2">
    <location>
        <position position="195"/>
    </location>
</feature>
<accession>A0A8J9UPS6</accession>
<reference evidence="2" key="1">
    <citation type="submission" date="2021-12" db="EMBL/GenBank/DDBJ databases">
        <authorList>
            <person name="Martin H S."/>
        </authorList>
    </citation>
    <scope>NUCLEOTIDE SEQUENCE</scope>
</reference>
<feature type="domain" description="Endonuclease/exonuclease/phosphatase" evidence="1">
    <location>
        <begin position="61"/>
        <end position="180"/>
    </location>
</feature>
<evidence type="ECO:0000259" key="1">
    <source>
        <dbReference type="Pfam" id="PF14529"/>
    </source>
</evidence>
<dbReference type="GO" id="GO:0003824">
    <property type="term" value="F:catalytic activity"/>
    <property type="evidence" value="ECO:0007669"/>
    <property type="project" value="InterPro"/>
</dbReference>
<dbReference type="AlphaFoldDB" id="A0A8J9UPS6"/>
<dbReference type="InterPro" id="IPR005135">
    <property type="entry name" value="Endo/exonuclease/phosphatase"/>
</dbReference>
<dbReference type="EMBL" id="OV170224">
    <property type="protein sequence ID" value="CAH0724206.1"/>
    <property type="molecule type" value="Genomic_DNA"/>
</dbReference>
<dbReference type="Proteomes" id="UP000838878">
    <property type="component" value="Chromosome 4"/>
</dbReference>
<protein>
    <recommendedName>
        <fullName evidence="1">Endonuclease/exonuclease/phosphatase domain-containing protein</fullName>
    </recommendedName>
</protein>
<dbReference type="OrthoDB" id="415822at2759"/>
<name>A0A8J9UPS6_9NEOP</name>
<gene>
    <name evidence="2" type="ORF">BINO364_LOCUS9948</name>
</gene>
<dbReference type="InterPro" id="IPR036691">
    <property type="entry name" value="Endo/exonu/phosph_ase_sf"/>
</dbReference>
<proteinExistence type="predicted"/>
<keyword evidence="3" id="KW-1185">Reference proteome</keyword>